<dbReference type="GO" id="GO:0006397">
    <property type="term" value="P:mRNA processing"/>
    <property type="evidence" value="ECO:0007669"/>
    <property type="project" value="UniProtKB-KW"/>
</dbReference>
<evidence type="ECO:0000256" key="2">
    <source>
        <dbReference type="PROSITE-ProRule" id="PRU00047"/>
    </source>
</evidence>
<dbReference type="PROSITE" id="PS50158">
    <property type="entry name" value="ZF_CCHC"/>
    <property type="match status" value="1"/>
</dbReference>
<keyword evidence="1" id="KW-0507">mRNA processing</keyword>
<dbReference type="EMBL" id="LAVV01012778">
    <property type="protein sequence ID" value="KNZ46328.1"/>
    <property type="molecule type" value="Genomic_DNA"/>
</dbReference>
<organism evidence="5 6">
    <name type="scientific">Puccinia sorghi</name>
    <dbReference type="NCBI Taxonomy" id="27349"/>
    <lineage>
        <taxon>Eukaryota</taxon>
        <taxon>Fungi</taxon>
        <taxon>Dikarya</taxon>
        <taxon>Basidiomycota</taxon>
        <taxon>Pucciniomycotina</taxon>
        <taxon>Pucciniomycetes</taxon>
        <taxon>Pucciniales</taxon>
        <taxon>Pucciniaceae</taxon>
        <taxon>Puccinia</taxon>
    </lineage>
</organism>
<keyword evidence="6" id="KW-1185">Reference proteome</keyword>
<dbReference type="GO" id="GO:0003676">
    <property type="term" value="F:nucleic acid binding"/>
    <property type="evidence" value="ECO:0007669"/>
    <property type="project" value="InterPro"/>
</dbReference>
<name>A0A0L6UCQ6_9BASI</name>
<proteinExistence type="predicted"/>
<gene>
    <name evidence="5" type="ORF">VP01_7355g1</name>
</gene>
<evidence type="ECO:0000256" key="3">
    <source>
        <dbReference type="SAM" id="MobiDB-lite"/>
    </source>
</evidence>
<feature type="domain" description="CCHC-type" evidence="4">
    <location>
        <begin position="103"/>
        <end position="118"/>
    </location>
</feature>
<sequence length="308" mass="33854">VQERVQLWLYNLNLIWWSRDGSSLLPDLKEICDAVWAEFDMMKIMEETSGTAPLAVQKLWGSHRAVNQEEVASLEEAEGPPVDWKTFVPGVRPPGQGGSAGICTNCGEKGHYLSQCAELTTDFNAQQVHIWQGDFYFSGSREKIGGSPHDVVWVANLEGPAQAKPEATSASGVVMGAEWGPTVVGAEVWVVQSNEQVMFGRLYQMEIDFTKESKGKEMVGRAGPTQEEGGRIGQARSWQGIPGCTQTQGAGKFLTNDGKATYLGHSGECWAEGRGESVIRPTQHTREGFGWTKRTRREEEGKDNSDLC</sequence>
<feature type="region of interest" description="Disordered" evidence="3">
    <location>
        <begin position="215"/>
        <end position="244"/>
    </location>
</feature>
<evidence type="ECO:0000256" key="1">
    <source>
        <dbReference type="ARBA" id="ARBA00022664"/>
    </source>
</evidence>
<comment type="caution">
    <text evidence="5">The sequence shown here is derived from an EMBL/GenBank/DDBJ whole genome shotgun (WGS) entry which is preliminary data.</text>
</comment>
<dbReference type="AlphaFoldDB" id="A0A0L6UCQ6"/>
<evidence type="ECO:0000313" key="6">
    <source>
        <dbReference type="Proteomes" id="UP000037035"/>
    </source>
</evidence>
<feature type="compositionally biased region" description="Basic and acidic residues" evidence="3">
    <location>
        <begin position="296"/>
        <end position="308"/>
    </location>
</feature>
<evidence type="ECO:0000313" key="5">
    <source>
        <dbReference type="EMBL" id="KNZ46328.1"/>
    </source>
</evidence>
<dbReference type="Proteomes" id="UP000037035">
    <property type="component" value="Unassembled WGS sequence"/>
</dbReference>
<feature type="region of interest" description="Disordered" evidence="3">
    <location>
        <begin position="274"/>
        <end position="308"/>
    </location>
</feature>
<keyword evidence="2" id="KW-0479">Metal-binding</keyword>
<dbReference type="GO" id="GO:0008270">
    <property type="term" value="F:zinc ion binding"/>
    <property type="evidence" value="ECO:0007669"/>
    <property type="project" value="UniProtKB-KW"/>
</dbReference>
<accession>A0A0L6UCQ6</accession>
<reference evidence="5 6" key="1">
    <citation type="submission" date="2015-08" db="EMBL/GenBank/DDBJ databases">
        <title>Next Generation Sequencing and Analysis of the Genome of Puccinia sorghi L Schw, the Causal Agent of Maize Common Rust.</title>
        <authorList>
            <person name="Rochi L."/>
            <person name="Burguener G."/>
            <person name="Darino M."/>
            <person name="Turjanski A."/>
            <person name="Kreff E."/>
            <person name="Dieguez M.J."/>
            <person name="Sacco F."/>
        </authorList>
    </citation>
    <scope>NUCLEOTIDE SEQUENCE [LARGE SCALE GENOMIC DNA]</scope>
    <source>
        <strain evidence="5 6">RO10H11247</strain>
    </source>
</reference>
<evidence type="ECO:0000259" key="4">
    <source>
        <dbReference type="PROSITE" id="PS50158"/>
    </source>
</evidence>
<dbReference type="InterPro" id="IPR001878">
    <property type="entry name" value="Znf_CCHC"/>
</dbReference>
<protein>
    <recommendedName>
        <fullName evidence="4">CCHC-type domain-containing protein</fullName>
    </recommendedName>
</protein>
<dbReference type="VEuPathDB" id="FungiDB:VP01_7355g1"/>
<keyword evidence="2" id="KW-0862">Zinc</keyword>
<keyword evidence="2" id="KW-0863">Zinc-finger</keyword>
<dbReference type="InterPro" id="IPR036875">
    <property type="entry name" value="Znf_CCHC_sf"/>
</dbReference>
<dbReference type="SUPFAM" id="SSF57756">
    <property type="entry name" value="Retrovirus zinc finger-like domains"/>
    <property type="match status" value="1"/>
</dbReference>
<feature type="non-terminal residue" evidence="5">
    <location>
        <position position="1"/>
    </location>
</feature>